<sequence>MTPDDALARLEAGGYYYVHDFPARGTFGIDTVDCRAESAAFRGVKCVPRGVHFISTNAAGSREGAIGEFVCVEKGGDVIVRAWDAALETLAPGRGMAEEDAERLAVATRDGREFDGVMAPYSIDIERAWTVLSTFVTTDVLDRCGVGIGTRVVAGDPDAEARSRDGASAREVTPYFDHVPRAPVFTDRATSRNPHGMPASDVTVMNTYPELRLKHAIGCFGADGWRGMLGELQLSFILLSALSSLAALEQWKRLVHVICSCAEVAVFDYPELYSAFIDVIRPQLERAGGDFFDFDDYTKENFLRPCLIDLARINIDASPDHNDGDEFAIDIDDETKLAEVAQKLQRLVRFVRESLHVNLLDEIHQAKADEARAHDAGEDAPVVVELSEGTYMHMDATDGIDVDIEHVPSTIEIDRAAAERMSWMSPSPSIENP</sequence>
<comment type="similarity">
    <text evidence="1">Belongs to the AAR2 family.</text>
</comment>
<accession>A0A6U0EDP2</accession>
<evidence type="ECO:0008006" key="5">
    <source>
        <dbReference type="Google" id="ProtNLM"/>
    </source>
</evidence>
<dbReference type="InterPro" id="IPR033647">
    <property type="entry name" value="Aar2_N"/>
</dbReference>
<dbReference type="Gene3D" id="1.25.40.550">
    <property type="entry name" value="Aar2, C-terminal domain-like"/>
    <property type="match status" value="1"/>
</dbReference>
<proteinExistence type="inferred from homology"/>
<evidence type="ECO:0000259" key="3">
    <source>
        <dbReference type="Pfam" id="PF20981"/>
    </source>
</evidence>
<feature type="domain" description="AAR2 C-terminal" evidence="2">
    <location>
        <begin position="195"/>
        <end position="352"/>
    </location>
</feature>
<evidence type="ECO:0000259" key="2">
    <source>
        <dbReference type="Pfam" id="PF05282"/>
    </source>
</evidence>
<dbReference type="PANTHER" id="PTHR12689">
    <property type="entry name" value="A1 CISTRON SPLICING FACTOR AAR2-RELATED"/>
    <property type="match status" value="1"/>
</dbReference>
<dbReference type="GO" id="GO:0000244">
    <property type="term" value="P:spliceosomal tri-snRNP complex assembly"/>
    <property type="evidence" value="ECO:0007669"/>
    <property type="project" value="TreeGrafter"/>
</dbReference>
<dbReference type="Pfam" id="PF05282">
    <property type="entry name" value="AAR2"/>
    <property type="match status" value="1"/>
</dbReference>
<dbReference type="CDD" id="cd13777">
    <property type="entry name" value="Aar2_N"/>
    <property type="match status" value="1"/>
</dbReference>
<dbReference type="PANTHER" id="PTHR12689:SF4">
    <property type="entry name" value="PROTEIN AAR2 HOMOLOG"/>
    <property type="match status" value="1"/>
</dbReference>
<dbReference type="InterPro" id="IPR038514">
    <property type="entry name" value="AAR2_C_sf"/>
</dbReference>
<dbReference type="CDD" id="cd13778">
    <property type="entry name" value="Aar2_C"/>
    <property type="match status" value="1"/>
</dbReference>
<dbReference type="InterPro" id="IPR007946">
    <property type="entry name" value="AAR2"/>
</dbReference>
<name>A0A6U0EDP2_9CHLO</name>
<dbReference type="InterPro" id="IPR038516">
    <property type="entry name" value="AAR2_N_sf"/>
</dbReference>
<evidence type="ECO:0000313" key="4">
    <source>
        <dbReference type="EMBL" id="CAD8584156.1"/>
    </source>
</evidence>
<dbReference type="InterPro" id="IPR033648">
    <property type="entry name" value="AAR2_C"/>
</dbReference>
<dbReference type="Gene3D" id="2.60.34.20">
    <property type="match status" value="1"/>
</dbReference>
<dbReference type="Pfam" id="PF20981">
    <property type="entry name" value="AAR2_1st"/>
    <property type="match status" value="1"/>
</dbReference>
<protein>
    <recommendedName>
        <fullName evidence="5">AAR2 splicing factor homolog</fullName>
    </recommendedName>
</protein>
<organism evidence="4">
    <name type="scientific">Ostreococcus mediterraneus</name>
    <dbReference type="NCBI Taxonomy" id="1486918"/>
    <lineage>
        <taxon>Eukaryota</taxon>
        <taxon>Viridiplantae</taxon>
        <taxon>Chlorophyta</taxon>
        <taxon>Mamiellophyceae</taxon>
        <taxon>Mamiellales</taxon>
        <taxon>Bathycoccaceae</taxon>
        <taxon>Ostreococcus</taxon>
    </lineage>
</organism>
<gene>
    <name evidence="4" type="ORF">OMED0929_LOCUS4766</name>
</gene>
<feature type="domain" description="AAR2 N-terminal" evidence="3">
    <location>
        <begin position="18"/>
        <end position="144"/>
    </location>
</feature>
<dbReference type="AlphaFoldDB" id="A0A6U0EDP2"/>
<reference evidence="4" key="1">
    <citation type="submission" date="2021-01" db="EMBL/GenBank/DDBJ databases">
        <authorList>
            <person name="Corre E."/>
            <person name="Pelletier E."/>
            <person name="Niang G."/>
            <person name="Scheremetjew M."/>
            <person name="Finn R."/>
            <person name="Kale V."/>
            <person name="Holt S."/>
            <person name="Cochrane G."/>
            <person name="Meng A."/>
            <person name="Brown T."/>
            <person name="Cohen L."/>
        </authorList>
    </citation>
    <scope>NUCLEOTIDE SEQUENCE</scope>
    <source>
        <strain evidence="4">Clade-D-RCC2572</strain>
    </source>
</reference>
<dbReference type="EMBL" id="HBEW01005666">
    <property type="protein sequence ID" value="CAD8584156.1"/>
    <property type="molecule type" value="Transcribed_RNA"/>
</dbReference>
<evidence type="ECO:0000256" key="1">
    <source>
        <dbReference type="ARBA" id="ARBA00006281"/>
    </source>
</evidence>